<dbReference type="InterPro" id="IPR011060">
    <property type="entry name" value="RibuloseP-bd_barrel"/>
</dbReference>
<evidence type="ECO:0000313" key="9">
    <source>
        <dbReference type="EMBL" id="CAB4766331.1"/>
    </source>
</evidence>
<evidence type="ECO:0000313" key="12">
    <source>
        <dbReference type="EMBL" id="CAB5077358.1"/>
    </source>
</evidence>
<reference evidence="12" key="1">
    <citation type="submission" date="2020-05" db="EMBL/GenBank/DDBJ databases">
        <authorList>
            <person name="Chiriac C."/>
            <person name="Salcher M."/>
            <person name="Ghai R."/>
            <person name="Kavagutti S V."/>
        </authorList>
    </citation>
    <scope>NUCLEOTIDE SEQUENCE</scope>
</reference>
<organism evidence="12">
    <name type="scientific">freshwater metagenome</name>
    <dbReference type="NCBI Taxonomy" id="449393"/>
    <lineage>
        <taxon>unclassified sequences</taxon>
        <taxon>metagenomes</taxon>
        <taxon>ecological metagenomes</taxon>
    </lineage>
</organism>
<keyword evidence="4" id="KW-0663">Pyridoxal phosphate</keyword>
<dbReference type="PIRSF" id="PIRSF029271">
    <property type="entry name" value="Pdx1"/>
    <property type="match status" value="1"/>
</dbReference>
<dbReference type="NCBIfam" id="NF003215">
    <property type="entry name" value="PRK04180.1"/>
    <property type="match status" value="1"/>
</dbReference>
<sequence>MTEATEAKGTARVKRGMAEMLKGGVIMDVVNAEQAKIAQDAGAVAVMALERVPADIRAQGGVARMSDPDMIEKIKAAVTIPVMAKARIGHFVEAQILQSLGVDYIDESEVLTPADYAHHIDKWGFTVPFVCGATNLGEALRRINEGAAMIRSKGEAGTGDVSNAVTHMREIGGAIRRLTSMREEELYVAAKEMQAPYELVKEVAQTGKLPVVLFTAGGIATPADAAMMMQMGADGVFIGSGIFKSGDPARRAVACVKATTFFDDPKVIADASRGLGDAMVGISVADIPAPHRLAERGW</sequence>
<dbReference type="EMBL" id="CAEZZR010000015">
    <property type="protein sequence ID" value="CAB4766331.1"/>
    <property type="molecule type" value="Genomic_DNA"/>
</dbReference>
<evidence type="ECO:0000256" key="3">
    <source>
        <dbReference type="ARBA" id="ARBA00012084"/>
    </source>
</evidence>
<protein>
    <recommendedName>
        <fullName evidence="3">pyridoxal 5'-phosphate synthase (glutamine hydrolyzing)</fullName>
        <ecNumber evidence="3">4.3.3.6</ecNumber>
    </recommendedName>
</protein>
<evidence type="ECO:0000256" key="5">
    <source>
        <dbReference type="ARBA" id="ARBA00023239"/>
    </source>
</evidence>
<dbReference type="PANTHER" id="PTHR31829">
    <property type="entry name" value="PYRIDOXAL 5'-PHOSPHATE SYNTHASE SUBUNIT SNZ1-RELATED"/>
    <property type="match status" value="1"/>
</dbReference>
<dbReference type="AlphaFoldDB" id="A0A6J7VKH3"/>
<evidence type="ECO:0000256" key="1">
    <source>
        <dbReference type="ARBA" id="ARBA00004737"/>
    </source>
</evidence>
<dbReference type="GO" id="GO:0008615">
    <property type="term" value="P:pyridoxine biosynthetic process"/>
    <property type="evidence" value="ECO:0007669"/>
    <property type="project" value="TreeGrafter"/>
</dbReference>
<feature type="domain" description="PdxS/SNZ N-terminal" evidence="8">
    <location>
        <begin position="11"/>
        <end position="216"/>
    </location>
</feature>
<dbReference type="InterPro" id="IPR001852">
    <property type="entry name" value="PdxS/SNZ"/>
</dbReference>
<dbReference type="HAMAP" id="MF_01824">
    <property type="entry name" value="PdxS"/>
    <property type="match status" value="1"/>
</dbReference>
<accession>A0A6J7VKH3</accession>
<evidence type="ECO:0000256" key="6">
    <source>
        <dbReference type="ARBA" id="ARBA00023270"/>
    </source>
</evidence>
<dbReference type="NCBIfam" id="TIGR00343">
    <property type="entry name" value="pyridoxal 5'-phosphate synthase lyase subunit PdxS"/>
    <property type="match status" value="1"/>
</dbReference>
<dbReference type="InterPro" id="IPR033755">
    <property type="entry name" value="PdxS/SNZ_N"/>
</dbReference>
<dbReference type="SUPFAM" id="SSF51366">
    <property type="entry name" value="Ribulose-phoshate binding barrel"/>
    <property type="match status" value="1"/>
</dbReference>
<dbReference type="Gene3D" id="3.20.20.70">
    <property type="entry name" value="Aldolase class I"/>
    <property type="match status" value="1"/>
</dbReference>
<evidence type="ECO:0000313" key="10">
    <source>
        <dbReference type="EMBL" id="CAB4844009.1"/>
    </source>
</evidence>
<dbReference type="GO" id="GO:0036381">
    <property type="term" value="F:pyridoxal 5'-phosphate synthase (glutamine hydrolysing) activity"/>
    <property type="evidence" value="ECO:0007669"/>
    <property type="project" value="UniProtKB-EC"/>
</dbReference>
<dbReference type="InterPro" id="IPR013785">
    <property type="entry name" value="Aldolase_TIM"/>
</dbReference>
<keyword evidence="5" id="KW-0456">Lyase</keyword>
<evidence type="ECO:0000256" key="2">
    <source>
        <dbReference type="ARBA" id="ARBA00007281"/>
    </source>
</evidence>
<dbReference type="PANTHER" id="PTHR31829:SF0">
    <property type="entry name" value="PYRIDOXAL 5'-PHOSPHATE SYNTHASE SUBUNIT SNZ1-RELATED"/>
    <property type="match status" value="1"/>
</dbReference>
<gene>
    <name evidence="9" type="ORF">UFOPK2907_00268</name>
    <name evidence="10" type="ORF">UFOPK3241_00968</name>
    <name evidence="11" type="ORF">UFOPK4265_01021</name>
    <name evidence="12" type="ORF">UFOPK4401_01193</name>
</gene>
<comment type="pathway">
    <text evidence="1">Cofactor biosynthesis; pyridoxal 5'-phosphate biosynthesis.</text>
</comment>
<dbReference type="EMBL" id="CAFAZX010000056">
    <property type="protein sequence ID" value="CAB4844009.1"/>
    <property type="molecule type" value="Genomic_DNA"/>
</dbReference>
<evidence type="ECO:0000259" key="8">
    <source>
        <dbReference type="Pfam" id="PF01680"/>
    </source>
</evidence>
<dbReference type="EC" id="4.3.3.6" evidence="3"/>
<dbReference type="FunFam" id="3.20.20.70:FF:000001">
    <property type="entry name" value="Pyridoxine biosynthesis protein PDX1"/>
    <property type="match status" value="1"/>
</dbReference>
<dbReference type="CDD" id="cd04727">
    <property type="entry name" value="pdxS"/>
    <property type="match status" value="1"/>
</dbReference>
<proteinExistence type="inferred from homology"/>
<dbReference type="PROSITE" id="PS51129">
    <property type="entry name" value="PDXS_SNZ_2"/>
    <property type="match status" value="1"/>
</dbReference>
<dbReference type="EMBL" id="CAFBRB010000160">
    <property type="protein sequence ID" value="CAB5077358.1"/>
    <property type="molecule type" value="Genomic_DNA"/>
</dbReference>
<evidence type="ECO:0000256" key="4">
    <source>
        <dbReference type="ARBA" id="ARBA00022898"/>
    </source>
</evidence>
<dbReference type="GO" id="GO:0042823">
    <property type="term" value="P:pyridoxal phosphate biosynthetic process"/>
    <property type="evidence" value="ECO:0007669"/>
    <property type="project" value="InterPro"/>
</dbReference>
<keyword evidence="6" id="KW-0704">Schiff base</keyword>
<dbReference type="GO" id="GO:0006520">
    <property type="term" value="P:amino acid metabolic process"/>
    <property type="evidence" value="ECO:0007669"/>
    <property type="project" value="TreeGrafter"/>
</dbReference>
<evidence type="ECO:0000313" key="11">
    <source>
        <dbReference type="EMBL" id="CAB5054957.1"/>
    </source>
</evidence>
<comment type="similarity">
    <text evidence="2">Belongs to the PdxS/SNZ family.</text>
</comment>
<comment type="catalytic activity">
    <reaction evidence="7">
        <text>aldehydo-D-ribose 5-phosphate + D-glyceraldehyde 3-phosphate + L-glutamine = pyridoxal 5'-phosphate + L-glutamate + phosphate + 3 H2O + H(+)</text>
        <dbReference type="Rhea" id="RHEA:31507"/>
        <dbReference type="ChEBI" id="CHEBI:15377"/>
        <dbReference type="ChEBI" id="CHEBI:15378"/>
        <dbReference type="ChEBI" id="CHEBI:29985"/>
        <dbReference type="ChEBI" id="CHEBI:43474"/>
        <dbReference type="ChEBI" id="CHEBI:58273"/>
        <dbReference type="ChEBI" id="CHEBI:58359"/>
        <dbReference type="ChEBI" id="CHEBI:59776"/>
        <dbReference type="ChEBI" id="CHEBI:597326"/>
        <dbReference type="EC" id="4.3.3.6"/>
    </reaction>
</comment>
<dbReference type="PROSITE" id="PS01235">
    <property type="entry name" value="PDXS_SNZ_1"/>
    <property type="match status" value="1"/>
</dbReference>
<dbReference type="Pfam" id="PF01680">
    <property type="entry name" value="SOR_SNZ"/>
    <property type="match status" value="1"/>
</dbReference>
<dbReference type="EMBL" id="CAFBQK010000139">
    <property type="protein sequence ID" value="CAB5054957.1"/>
    <property type="molecule type" value="Genomic_DNA"/>
</dbReference>
<name>A0A6J7VKH3_9ZZZZ</name>
<evidence type="ECO:0000256" key="7">
    <source>
        <dbReference type="ARBA" id="ARBA00047992"/>
    </source>
</evidence>